<sequence>MDLGAARDSEEARRLLSPASPLRRHYEELAANLAAEGGGARSIVVTAPEPGAGCTSVCLGLGAALAASGRPAAVVDCNLGRPHLHRVVGGANFVGLTSGLDGRRPLESYGREVLPGLLVVPTGPVTASPQALLEGEAVVEAVRGLEAGREMVLLDAPVVGELLGAPALLGGFDGILLVIHASRTSRKAAREATDDLIEAGANLLGVVLNGAYGAHMS</sequence>
<dbReference type="Proteomes" id="UP000006637">
    <property type="component" value="Chromosome"/>
</dbReference>
<evidence type="ECO:0000256" key="1">
    <source>
        <dbReference type="ARBA" id="ARBA00022741"/>
    </source>
</evidence>
<dbReference type="InterPro" id="IPR027417">
    <property type="entry name" value="P-loop_NTPase"/>
</dbReference>
<keyword evidence="1" id="KW-0547">Nucleotide-binding</keyword>
<dbReference type="CDD" id="cd05387">
    <property type="entry name" value="BY-kinase"/>
    <property type="match status" value="1"/>
</dbReference>
<dbReference type="KEGG" id="rxy:Rxyl_2695"/>
<dbReference type="InterPro" id="IPR050445">
    <property type="entry name" value="Bact_polysacc_biosynth/exp"/>
</dbReference>
<evidence type="ECO:0000313" key="4">
    <source>
        <dbReference type="Proteomes" id="UP000006637"/>
    </source>
</evidence>
<proteinExistence type="predicted"/>
<organism evidence="3 4">
    <name type="scientific">Rubrobacter xylanophilus (strain DSM 9941 / JCM 11954 / NBRC 16129 / PRD-1)</name>
    <dbReference type="NCBI Taxonomy" id="266117"/>
    <lineage>
        <taxon>Bacteria</taxon>
        <taxon>Bacillati</taxon>
        <taxon>Actinomycetota</taxon>
        <taxon>Rubrobacteria</taxon>
        <taxon>Rubrobacterales</taxon>
        <taxon>Rubrobacteraceae</taxon>
        <taxon>Rubrobacter</taxon>
    </lineage>
</organism>
<keyword evidence="2" id="KW-0067">ATP-binding</keyword>
<dbReference type="AlphaFoldDB" id="Q1ASL6"/>
<dbReference type="RefSeq" id="WP_011565621.1">
    <property type="nucleotide sequence ID" value="NC_008148.1"/>
</dbReference>
<dbReference type="Gene3D" id="3.40.50.300">
    <property type="entry name" value="P-loop containing nucleotide triphosphate hydrolases"/>
    <property type="match status" value="1"/>
</dbReference>
<dbReference type="eggNOG" id="COG0489">
    <property type="taxonomic scope" value="Bacteria"/>
</dbReference>
<dbReference type="OrthoDB" id="5244272at2"/>
<dbReference type="PANTHER" id="PTHR32309:SF31">
    <property type="entry name" value="CAPSULAR EXOPOLYSACCHARIDE FAMILY"/>
    <property type="match status" value="1"/>
</dbReference>
<dbReference type="PANTHER" id="PTHR32309">
    <property type="entry name" value="TYROSINE-PROTEIN KINASE"/>
    <property type="match status" value="1"/>
</dbReference>
<dbReference type="STRING" id="266117.Rxyl_2695"/>
<evidence type="ECO:0000313" key="3">
    <source>
        <dbReference type="EMBL" id="ABG05612.1"/>
    </source>
</evidence>
<dbReference type="HOGENOM" id="CLU_1304126_0_0_11"/>
<name>Q1ASL6_RUBXD</name>
<dbReference type="SUPFAM" id="SSF52540">
    <property type="entry name" value="P-loop containing nucleoside triphosphate hydrolases"/>
    <property type="match status" value="1"/>
</dbReference>
<dbReference type="InterPro" id="IPR005702">
    <property type="entry name" value="Wzc-like_C"/>
</dbReference>
<evidence type="ECO:0000256" key="2">
    <source>
        <dbReference type="ARBA" id="ARBA00022840"/>
    </source>
</evidence>
<dbReference type="PhylomeDB" id="Q1ASL6"/>
<protein>
    <submittedName>
        <fullName evidence="3">ATPases involved in chromosome partitioning-like protein</fullName>
    </submittedName>
</protein>
<dbReference type="EMBL" id="CP000386">
    <property type="protein sequence ID" value="ABG05612.1"/>
    <property type="molecule type" value="Genomic_DNA"/>
</dbReference>
<gene>
    <name evidence="3" type="ordered locus">Rxyl_2695</name>
</gene>
<accession>Q1ASL6</accession>
<keyword evidence="4" id="KW-1185">Reference proteome</keyword>
<reference evidence="3 4" key="1">
    <citation type="submission" date="2006-06" db="EMBL/GenBank/DDBJ databases">
        <title>Complete sequence of Rubrobacter xylanophilus DSM 9941.</title>
        <authorList>
            <consortium name="US DOE Joint Genome Institute"/>
            <person name="Copeland A."/>
            <person name="Lucas S."/>
            <person name="Lapidus A."/>
            <person name="Barry K."/>
            <person name="Detter J.C."/>
            <person name="Glavina del Rio T."/>
            <person name="Hammon N."/>
            <person name="Israni S."/>
            <person name="Dalin E."/>
            <person name="Tice H."/>
            <person name="Pitluck S."/>
            <person name="Munk A.C."/>
            <person name="Brettin T."/>
            <person name="Bruce D."/>
            <person name="Han C."/>
            <person name="Tapia R."/>
            <person name="Gilna P."/>
            <person name="Schmutz J."/>
            <person name="Larimer F."/>
            <person name="Land M."/>
            <person name="Hauser L."/>
            <person name="Kyrpides N."/>
            <person name="Lykidis A."/>
            <person name="da Costa M.S."/>
            <person name="Rainey F.A."/>
            <person name="Empadinhas N."/>
            <person name="Jolivet E."/>
            <person name="Battista J.R."/>
            <person name="Richardson P."/>
        </authorList>
    </citation>
    <scope>NUCLEOTIDE SEQUENCE [LARGE SCALE GENOMIC DNA]</scope>
    <source>
        <strain evidence="4">DSM 9941 / NBRC 16129 / PRD-1</strain>
    </source>
</reference>